<dbReference type="PANTHER" id="PTHR22937:SF209">
    <property type="entry name" value="RING-TYPE E3 UBIQUITIN TRANSFERASE"/>
    <property type="match status" value="1"/>
</dbReference>
<dbReference type="GO" id="GO:0008270">
    <property type="term" value="F:zinc ion binding"/>
    <property type="evidence" value="ECO:0007669"/>
    <property type="project" value="UniProtKB-KW"/>
</dbReference>
<evidence type="ECO:0000313" key="10">
    <source>
        <dbReference type="EMBL" id="MBA0595528.1"/>
    </source>
</evidence>
<dbReference type="Pfam" id="PF13639">
    <property type="entry name" value="zf-RING_2"/>
    <property type="match status" value="1"/>
</dbReference>
<dbReference type="InterPro" id="IPR045191">
    <property type="entry name" value="MBR1/2-like"/>
</dbReference>
<organism evidence="10 11">
    <name type="scientific">Gossypium raimondii</name>
    <name type="common">Peruvian cotton</name>
    <name type="synonym">Gossypium klotzschianum subsp. raimondii</name>
    <dbReference type="NCBI Taxonomy" id="29730"/>
    <lineage>
        <taxon>Eukaryota</taxon>
        <taxon>Viridiplantae</taxon>
        <taxon>Streptophyta</taxon>
        <taxon>Embryophyta</taxon>
        <taxon>Tracheophyta</taxon>
        <taxon>Spermatophyta</taxon>
        <taxon>Magnoliopsida</taxon>
        <taxon>eudicotyledons</taxon>
        <taxon>Gunneridae</taxon>
        <taxon>Pentapetalae</taxon>
        <taxon>rosids</taxon>
        <taxon>malvids</taxon>
        <taxon>Malvales</taxon>
        <taxon>Malvaceae</taxon>
        <taxon>Malvoideae</taxon>
        <taxon>Gossypium</taxon>
    </lineage>
</organism>
<reference evidence="10 11" key="1">
    <citation type="journal article" date="2019" name="Genome Biol. Evol.">
        <title>Insights into the evolution of the New World diploid cottons (Gossypium, subgenus Houzingenia) based on genome sequencing.</title>
        <authorList>
            <person name="Grover C.E."/>
            <person name="Arick M.A. 2nd"/>
            <person name="Thrash A."/>
            <person name="Conover J.L."/>
            <person name="Sanders W.S."/>
            <person name="Peterson D.G."/>
            <person name="Frelichowski J.E."/>
            <person name="Scheffler J.A."/>
            <person name="Scheffler B.E."/>
            <person name="Wendel J.F."/>
        </authorList>
    </citation>
    <scope>NUCLEOTIDE SEQUENCE [LARGE SCALE GENOMIC DNA]</scope>
    <source>
        <strain evidence="10">8</strain>
        <tissue evidence="10">Leaf</tissue>
    </source>
</reference>
<feature type="domain" description="RING-type" evidence="9">
    <location>
        <begin position="56"/>
        <end position="81"/>
    </location>
</feature>
<gene>
    <name evidence="10" type="ORF">Gorai_012395</name>
</gene>
<dbReference type="EMBL" id="JABEZZ010000009">
    <property type="protein sequence ID" value="MBA0595528.1"/>
    <property type="molecule type" value="Genomic_DNA"/>
</dbReference>
<dbReference type="AlphaFoldDB" id="A0A7J8Q239"/>
<dbReference type="EC" id="2.3.2.27" evidence="2"/>
<evidence type="ECO:0000256" key="7">
    <source>
        <dbReference type="ARBA" id="ARBA00022833"/>
    </source>
</evidence>
<proteinExistence type="predicted"/>
<evidence type="ECO:0000256" key="8">
    <source>
        <dbReference type="PROSITE-ProRule" id="PRU00175"/>
    </source>
</evidence>
<accession>A0A7J8Q239</accession>
<protein>
    <recommendedName>
        <fullName evidence="2">RING-type E3 ubiquitin transferase</fullName>
        <ecNumber evidence="2">2.3.2.27</ecNumber>
    </recommendedName>
</protein>
<evidence type="ECO:0000256" key="2">
    <source>
        <dbReference type="ARBA" id="ARBA00012483"/>
    </source>
</evidence>
<dbReference type="SUPFAM" id="SSF57850">
    <property type="entry name" value="RING/U-box"/>
    <property type="match status" value="1"/>
</dbReference>
<dbReference type="InterPro" id="IPR013083">
    <property type="entry name" value="Znf_RING/FYVE/PHD"/>
</dbReference>
<evidence type="ECO:0000256" key="6">
    <source>
        <dbReference type="ARBA" id="ARBA00022786"/>
    </source>
</evidence>
<keyword evidence="6" id="KW-0833">Ubl conjugation pathway</keyword>
<dbReference type="PROSITE" id="PS50089">
    <property type="entry name" value="ZF_RING_2"/>
    <property type="match status" value="1"/>
</dbReference>
<dbReference type="Gene3D" id="3.30.40.10">
    <property type="entry name" value="Zinc/RING finger domain, C3HC4 (zinc finger)"/>
    <property type="match status" value="1"/>
</dbReference>
<keyword evidence="3" id="KW-0808">Transferase</keyword>
<evidence type="ECO:0000256" key="5">
    <source>
        <dbReference type="ARBA" id="ARBA00022771"/>
    </source>
</evidence>
<dbReference type="Proteomes" id="UP000593578">
    <property type="component" value="Unassembled WGS sequence"/>
</dbReference>
<dbReference type="PANTHER" id="PTHR22937">
    <property type="entry name" value="E3 UBIQUITIN-PROTEIN LIGASE RNF165"/>
    <property type="match status" value="1"/>
</dbReference>
<sequence length="87" mass="9920">MALEERIGNVSTGLSEEAILNRLKRQNFLTDSMNPNKHLFTNLQEEYNDGENLGTLECGHNFHADCIKQWLVRKNLCPICKTTGLTK</sequence>
<evidence type="ECO:0000313" key="11">
    <source>
        <dbReference type="Proteomes" id="UP000593578"/>
    </source>
</evidence>
<name>A0A7J8Q239_GOSRA</name>
<comment type="catalytic activity">
    <reaction evidence="1">
        <text>S-ubiquitinyl-[E2 ubiquitin-conjugating enzyme]-L-cysteine + [acceptor protein]-L-lysine = [E2 ubiquitin-conjugating enzyme]-L-cysteine + N(6)-ubiquitinyl-[acceptor protein]-L-lysine.</text>
        <dbReference type="EC" id="2.3.2.27"/>
    </reaction>
</comment>
<evidence type="ECO:0000256" key="1">
    <source>
        <dbReference type="ARBA" id="ARBA00000900"/>
    </source>
</evidence>
<evidence type="ECO:0000256" key="4">
    <source>
        <dbReference type="ARBA" id="ARBA00022723"/>
    </source>
</evidence>
<comment type="caution">
    <text evidence="10">The sequence shown here is derived from an EMBL/GenBank/DDBJ whole genome shotgun (WGS) entry which is preliminary data.</text>
</comment>
<evidence type="ECO:0000259" key="9">
    <source>
        <dbReference type="PROSITE" id="PS50089"/>
    </source>
</evidence>
<keyword evidence="5 8" id="KW-0863">Zinc-finger</keyword>
<dbReference type="GO" id="GO:0061630">
    <property type="term" value="F:ubiquitin protein ligase activity"/>
    <property type="evidence" value="ECO:0007669"/>
    <property type="project" value="UniProtKB-EC"/>
</dbReference>
<keyword evidence="4" id="KW-0479">Metal-binding</keyword>
<evidence type="ECO:0000256" key="3">
    <source>
        <dbReference type="ARBA" id="ARBA00022679"/>
    </source>
</evidence>
<dbReference type="InterPro" id="IPR001841">
    <property type="entry name" value="Znf_RING"/>
</dbReference>
<keyword evidence="7" id="KW-0862">Zinc</keyword>